<dbReference type="SUPFAM" id="SSF47928">
    <property type="entry name" value="N-terminal domain of the delta subunit of the F1F0-ATP synthase"/>
    <property type="match status" value="1"/>
</dbReference>
<comment type="function">
    <text evidence="7">This protein is part of the stalk that links CF(0) to CF(1). It either transmits conformational changes from CF(0) to CF(1) or is implicated in proton conduction.</text>
</comment>
<keyword evidence="3 7" id="KW-0375">Hydrogen ion transport</keyword>
<protein>
    <recommendedName>
        <fullName evidence="7">ATP synthase subunit delta</fullName>
    </recommendedName>
    <alternativeName>
        <fullName evidence="7">ATP synthase F(1) sector subunit delta</fullName>
    </alternativeName>
    <alternativeName>
        <fullName evidence="7">F-type ATPase subunit delta</fullName>
        <shortName evidence="7">F-ATPase subunit delta</shortName>
    </alternativeName>
</protein>
<dbReference type="HAMAP" id="MF_01416">
    <property type="entry name" value="ATP_synth_delta_bact"/>
    <property type="match status" value="1"/>
</dbReference>
<evidence type="ECO:0000256" key="2">
    <source>
        <dbReference type="ARBA" id="ARBA00022448"/>
    </source>
</evidence>
<dbReference type="EMBL" id="RYZH01000002">
    <property type="protein sequence ID" value="RUL89518.1"/>
    <property type="molecule type" value="Genomic_DNA"/>
</dbReference>
<keyword evidence="9" id="KW-1185">Reference proteome</keyword>
<keyword evidence="2 7" id="KW-0813">Transport</keyword>
<keyword evidence="7" id="KW-0139">CF(1)</keyword>
<evidence type="ECO:0000256" key="3">
    <source>
        <dbReference type="ARBA" id="ARBA00022781"/>
    </source>
</evidence>
<dbReference type="OrthoDB" id="9802471at2"/>
<dbReference type="Gene3D" id="1.10.520.20">
    <property type="entry name" value="N-terminal domain of the delta subunit of the F1F0-ATP synthase"/>
    <property type="match status" value="1"/>
</dbReference>
<dbReference type="InterPro" id="IPR000711">
    <property type="entry name" value="ATPase_OSCP/dsu"/>
</dbReference>
<organism evidence="8 9">
    <name type="scientific">Tautonia sociabilis</name>
    <dbReference type="NCBI Taxonomy" id="2080755"/>
    <lineage>
        <taxon>Bacteria</taxon>
        <taxon>Pseudomonadati</taxon>
        <taxon>Planctomycetota</taxon>
        <taxon>Planctomycetia</taxon>
        <taxon>Isosphaerales</taxon>
        <taxon>Isosphaeraceae</taxon>
        <taxon>Tautonia</taxon>
    </lineage>
</organism>
<comment type="subcellular location">
    <subcellularLocation>
        <location evidence="7">Cell membrane</location>
        <topology evidence="7">Peripheral membrane protein</topology>
    </subcellularLocation>
    <subcellularLocation>
        <location evidence="1">Membrane</location>
    </subcellularLocation>
</comment>
<reference evidence="8 9" key="1">
    <citation type="submission" date="2018-12" db="EMBL/GenBank/DDBJ databases">
        <authorList>
            <person name="Toschakov S.V."/>
        </authorList>
    </citation>
    <scope>NUCLEOTIDE SEQUENCE [LARGE SCALE GENOMIC DNA]</scope>
    <source>
        <strain evidence="8 9">GM2012</strain>
    </source>
</reference>
<dbReference type="GO" id="GO:0016787">
    <property type="term" value="F:hydrolase activity"/>
    <property type="evidence" value="ECO:0007669"/>
    <property type="project" value="UniProtKB-KW"/>
</dbReference>
<evidence type="ECO:0000256" key="5">
    <source>
        <dbReference type="ARBA" id="ARBA00023136"/>
    </source>
</evidence>
<keyword evidence="6 7" id="KW-0066">ATP synthesis</keyword>
<dbReference type="PRINTS" id="PR00125">
    <property type="entry name" value="ATPASEDELTA"/>
</dbReference>
<sequence>MTTSPHGPDIVGTVFEEGAAEIARSYAVALLNVAEAESSTEPVLSDLDELAVDVFRDQPEFARLLTNGMADAERRDQILIAAFEGRAHPTLLRFLRVLNRRGRLELVPLIAQIARSLWDRRNNRLPVTVRTAIPLDDGQRTVLRERLVSLTGGATPILTEEVDPELLGGLVVQVGDQLFDASIRGRLRRIRSELARGRAGEIRRRTDLVVD</sequence>
<evidence type="ECO:0000313" key="8">
    <source>
        <dbReference type="EMBL" id="RUL89518.1"/>
    </source>
</evidence>
<dbReference type="GO" id="GO:0005886">
    <property type="term" value="C:plasma membrane"/>
    <property type="evidence" value="ECO:0007669"/>
    <property type="project" value="UniProtKB-SubCell"/>
</dbReference>
<keyword evidence="4 7" id="KW-0406">Ion transport</keyword>
<comment type="function">
    <text evidence="7">F(1)F(0) ATP synthase produces ATP from ADP in the presence of a proton or sodium gradient. F-type ATPases consist of two structural domains, F(1) containing the extramembraneous catalytic core and F(0) containing the membrane proton channel, linked together by a central stalk and a peripheral stalk. During catalysis, ATP synthesis in the catalytic domain of F(1) is coupled via a rotary mechanism of the central stalk subunits to proton translocation.</text>
</comment>
<dbReference type="PANTHER" id="PTHR11910">
    <property type="entry name" value="ATP SYNTHASE DELTA CHAIN"/>
    <property type="match status" value="1"/>
</dbReference>
<name>A0A432MRG3_9BACT</name>
<dbReference type="RefSeq" id="WP_126723594.1">
    <property type="nucleotide sequence ID" value="NZ_RYZH01000002.1"/>
</dbReference>
<dbReference type="InterPro" id="IPR026015">
    <property type="entry name" value="ATP_synth_OSCP/delta_N_sf"/>
</dbReference>
<keyword evidence="7" id="KW-1003">Cell membrane</keyword>
<comment type="similarity">
    <text evidence="7">Belongs to the ATPase delta chain family.</text>
</comment>
<gene>
    <name evidence="7 8" type="primary">atpH</name>
    <name evidence="8" type="ORF">TsocGM_01740</name>
</gene>
<evidence type="ECO:0000313" key="9">
    <source>
        <dbReference type="Proteomes" id="UP000280296"/>
    </source>
</evidence>
<accession>A0A432MRG3</accession>
<keyword evidence="5 7" id="KW-0472">Membrane</keyword>
<dbReference type="GO" id="GO:0046933">
    <property type="term" value="F:proton-transporting ATP synthase activity, rotational mechanism"/>
    <property type="evidence" value="ECO:0007669"/>
    <property type="project" value="UniProtKB-UniRule"/>
</dbReference>
<evidence type="ECO:0000256" key="7">
    <source>
        <dbReference type="HAMAP-Rule" id="MF_01416"/>
    </source>
</evidence>
<reference evidence="8 9" key="2">
    <citation type="submission" date="2019-01" db="EMBL/GenBank/DDBJ databases">
        <title>Tautonia sociabilis, a novel thermotolerant planctomycete of Isosphaeraceae family, isolated from a 4000 m deep subterranean habitat.</title>
        <authorList>
            <person name="Kovaleva O.L."/>
            <person name="Elcheninov A.G."/>
            <person name="Van Heerden E."/>
            <person name="Toshchakov S.V."/>
            <person name="Novikov A."/>
            <person name="Bonch-Osmolovskaya E.A."/>
            <person name="Kublanov I.V."/>
        </authorList>
    </citation>
    <scope>NUCLEOTIDE SEQUENCE [LARGE SCALE GENOMIC DNA]</scope>
    <source>
        <strain evidence="8 9">GM2012</strain>
    </source>
</reference>
<evidence type="ECO:0000256" key="1">
    <source>
        <dbReference type="ARBA" id="ARBA00004370"/>
    </source>
</evidence>
<dbReference type="Proteomes" id="UP000280296">
    <property type="component" value="Unassembled WGS sequence"/>
</dbReference>
<evidence type="ECO:0000256" key="4">
    <source>
        <dbReference type="ARBA" id="ARBA00023065"/>
    </source>
</evidence>
<dbReference type="NCBIfam" id="TIGR01145">
    <property type="entry name" value="ATP_synt_delta"/>
    <property type="match status" value="1"/>
</dbReference>
<dbReference type="GO" id="GO:0045259">
    <property type="term" value="C:proton-transporting ATP synthase complex"/>
    <property type="evidence" value="ECO:0007669"/>
    <property type="project" value="UniProtKB-KW"/>
</dbReference>
<comment type="caution">
    <text evidence="8">The sequence shown here is derived from an EMBL/GenBank/DDBJ whole genome shotgun (WGS) entry which is preliminary data.</text>
</comment>
<proteinExistence type="inferred from homology"/>
<evidence type="ECO:0000256" key="6">
    <source>
        <dbReference type="ARBA" id="ARBA00023310"/>
    </source>
</evidence>
<dbReference type="Pfam" id="PF00213">
    <property type="entry name" value="OSCP"/>
    <property type="match status" value="1"/>
</dbReference>
<keyword evidence="8" id="KW-0378">Hydrolase</keyword>
<dbReference type="AlphaFoldDB" id="A0A432MRG3"/>